<dbReference type="EMBL" id="JAJJMA010170151">
    <property type="protein sequence ID" value="MCL7036634.1"/>
    <property type="molecule type" value="Genomic_DNA"/>
</dbReference>
<keyword evidence="3" id="KW-1185">Reference proteome</keyword>
<comment type="caution">
    <text evidence="2">The sequence shown here is derived from an EMBL/GenBank/DDBJ whole genome shotgun (WGS) entry which is preliminary data.</text>
</comment>
<evidence type="ECO:0000313" key="2">
    <source>
        <dbReference type="EMBL" id="MCL7036634.1"/>
    </source>
</evidence>
<name>A0AA41VA19_PAPNU</name>
<reference evidence="2" key="1">
    <citation type="submission" date="2022-03" db="EMBL/GenBank/DDBJ databases">
        <title>A functionally conserved STORR gene fusion in Papaver species that diverged 16.8 million years ago.</title>
        <authorList>
            <person name="Catania T."/>
        </authorList>
    </citation>
    <scope>NUCLEOTIDE SEQUENCE</scope>
    <source>
        <strain evidence="2">S-191538</strain>
    </source>
</reference>
<feature type="compositionally biased region" description="Basic and acidic residues" evidence="1">
    <location>
        <begin position="106"/>
        <end position="121"/>
    </location>
</feature>
<evidence type="ECO:0000256" key="1">
    <source>
        <dbReference type="SAM" id="MobiDB-lite"/>
    </source>
</evidence>
<dbReference type="AlphaFoldDB" id="A0AA41VA19"/>
<organism evidence="2 3">
    <name type="scientific">Papaver nudicaule</name>
    <name type="common">Iceland poppy</name>
    <dbReference type="NCBI Taxonomy" id="74823"/>
    <lineage>
        <taxon>Eukaryota</taxon>
        <taxon>Viridiplantae</taxon>
        <taxon>Streptophyta</taxon>
        <taxon>Embryophyta</taxon>
        <taxon>Tracheophyta</taxon>
        <taxon>Spermatophyta</taxon>
        <taxon>Magnoliopsida</taxon>
        <taxon>Ranunculales</taxon>
        <taxon>Papaveraceae</taxon>
        <taxon>Papaveroideae</taxon>
        <taxon>Papaver</taxon>
    </lineage>
</organism>
<accession>A0AA41VA19</accession>
<evidence type="ECO:0000313" key="3">
    <source>
        <dbReference type="Proteomes" id="UP001177140"/>
    </source>
</evidence>
<feature type="compositionally biased region" description="Acidic residues" evidence="1">
    <location>
        <begin position="96"/>
        <end position="105"/>
    </location>
</feature>
<feature type="region of interest" description="Disordered" evidence="1">
    <location>
        <begin position="88"/>
        <end position="121"/>
    </location>
</feature>
<sequence>MLEIWRRLKKKCNTSKLFVMLMEGTFVTRRWSICMPKVSVVDAYSLGTAVVEPVQEDSSRTDNHATSAAETVQDFSSWRRYGIEGEEVIRSSTNGGDEDENDDSDSDHSDNLSDCERDDLV</sequence>
<proteinExistence type="predicted"/>
<gene>
    <name evidence="2" type="ORF">MKW94_017254</name>
</gene>
<dbReference type="Proteomes" id="UP001177140">
    <property type="component" value="Unassembled WGS sequence"/>
</dbReference>
<protein>
    <submittedName>
        <fullName evidence="2">Uncharacterized protein</fullName>
    </submittedName>
</protein>